<feature type="compositionally biased region" description="Basic residues" evidence="1">
    <location>
        <begin position="269"/>
        <end position="278"/>
    </location>
</feature>
<sequence>MNAEASTSQLPAPDRRIEQISLQPSTDSAIIKCKRCTFRGTIDNFPLKLNGTDRTTACFTCVKKNREESRTKRKRDALLQTALPDHQNGVILGDVTLDDATLSHAELPGADTTLASMAASNAARLPGIPTAIEGSASPGTGSKREKTRRNVGRSAFPETHLSWYAFTRSINCGDEPIDIHASVTLRAVQIFHPYLNVQVDAADGSEFVILDGKRAALDTAAWALARLVSREIWRITGYRYIYKSRSGSTGNPGRHNSHFHCAQNDAEKRAKRSRVNQQKKRMERFDCGGYLNIITDERDLTQVNVTLTHITAHTRYAERPDELPLEETPWLLESAGLDQTLQMQSDQARSMMDTLDAGTSDHRRQQHLQHAEGVPIHGSAEDHLMQMQLDPTLQTAASGAVDSMQTLDTGHQAMTSDGNIPLPSLLAMPNSAAGRLTGNFDSSLLGSSMQAAGSSIVQDAAAGSTTGLGASRGPGSVQSGVQGMHKPNVGGGDRVHITPEEHLRYQQAYQIILNQLSSPEGMDAKRYEKVGSMLKWIEQVGKIFEQEKQSTADGL</sequence>
<protein>
    <submittedName>
        <fullName evidence="2">Uncharacterized protein</fullName>
    </submittedName>
</protein>
<gene>
    <name evidence="2" type="ORF">NliqN6_3565</name>
</gene>
<dbReference type="Proteomes" id="UP000620104">
    <property type="component" value="Unassembled WGS sequence"/>
</dbReference>
<dbReference type="AlphaFoldDB" id="A0A8H3TU54"/>
<reference evidence="2" key="1">
    <citation type="submission" date="2020-07" db="EMBL/GenBank/DDBJ databases">
        <title>Draft Genome Sequence of a Deep-Sea Yeast, Naganishia (Cryptococcus) liquefaciens strain N6.</title>
        <authorList>
            <person name="Han Y.W."/>
            <person name="Kajitani R."/>
            <person name="Morimoto H."/>
            <person name="Parhat M."/>
            <person name="Tsubouchi H."/>
            <person name="Bakenova O."/>
            <person name="Ogata M."/>
            <person name="Argunhan B."/>
            <person name="Aoki R."/>
            <person name="Kajiwara S."/>
            <person name="Itoh T."/>
            <person name="Iwasaki H."/>
        </authorList>
    </citation>
    <scope>NUCLEOTIDE SEQUENCE</scope>
    <source>
        <strain evidence="2">N6</strain>
    </source>
</reference>
<evidence type="ECO:0000313" key="3">
    <source>
        <dbReference type="Proteomes" id="UP000620104"/>
    </source>
</evidence>
<dbReference type="EMBL" id="BLZA01000021">
    <property type="protein sequence ID" value="GHJ87163.1"/>
    <property type="molecule type" value="Genomic_DNA"/>
</dbReference>
<feature type="region of interest" description="Disordered" evidence="1">
    <location>
        <begin position="246"/>
        <end position="278"/>
    </location>
</feature>
<name>A0A8H3TU54_9TREE</name>
<feature type="region of interest" description="Disordered" evidence="1">
    <location>
        <begin position="464"/>
        <end position="490"/>
    </location>
</feature>
<feature type="compositionally biased region" description="Low complexity" evidence="1">
    <location>
        <begin position="464"/>
        <end position="473"/>
    </location>
</feature>
<proteinExistence type="predicted"/>
<dbReference type="OrthoDB" id="2592292at2759"/>
<organism evidence="2 3">
    <name type="scientific">Naganishia liquefaciens</name>
    <dbReference type="NCBI Taxonomy" id="104408"/>
    <lineage>
        <taxon>Eukaryota</taxon>
        <taxon>Fungi</taxon>
        <taxon>Dikarya</taxon>
        <taxon>Basidiomycota</taxon>
        <taxon>Agaricomycotina</taxon>
        <taxon>Tremellomycetes</taxon>
        <taxon>Filobasidiales</taxon>
        <taxon>Filobasidiaceae</taxon>
        <taxon>Naganishia</taxon>
    </lineage>
</organism>
<accession>A0A8H3TU54</accession>
<keyword evidence="3" id="KW-1185">Reference proteome</keyword>
<comment type="caution">
    <text evidence="2">The sequence shown here is derived from an EMBL/GenBank/DDBJ whole genome shotgun (WGS) entry which is preliminary data.</text>
</comment>
<evidence type="ECO:0000256" key="1">
    <source>
        <dbReference type="SAM" id="MobiDB-lite"/>
    </source>
</evidence>
<evidence type="ECO:0000313" key="2">
    <source>
        <dbReference type="EMBL" id="GHJ87163.1"/>
    </source>
</evidence>
<feature type="region of interest" description="Disordered" evidence="1">
    <location>
        <begin position="128"/>
        <end position="152"/>
    </location>
</feature>